<dbReference type="Proteomes" id="UP001165082">
    <property type="component" value="Unassembled WGS sequence"/>
</dbReference>
<dbReference type="GO" id="GO:0017056">
    <property type="term" value="F:structural constituent of nuclear pore"/>
    <property type="evidence" value="ECO:0007669"/>
    <property type="project" value="InterPro"/>
</dbReference>
<evidence type="ECO:0000313" key="11">
    <source>
        <dbReference type="Proteomes" id="UP001165082"/>
    </source>
</evidence>
<feature type="domain" description="Nucleoporin NSP1-like C-terminal" evidence="9">
    <location>
        <begin position="1"/>
        <end position="91"/>
    </location>
</feature>
<name>A0A9W7DPU3_9STRA</name>
<sequence>NQSIEEIINSWSSALEKDASNFASEAKRVAAWDSVLRDSTRSISELTDNVSRLLLQQNEVDRTLGNVSSYQEELCHSLGNLEAEVDGMFAGQGGEQPQDADIQREQAYQRVIDVSVRLRGIQSSVDGVVGDLNAAQEKTNGEGSLGQIVAILNAHYETLNRLEASTRDIEDGLRE</sequence>
<evidence type="ECO:0000256" key="6">
    <source>
        <dbReference type="ARBA" id="ARBA00023010"/>
    </source>
</evidence>
<keyword evidence="4" id="KW-0509">mRNA transport</keyword>
<dbReference type="InterPro" id="IPR026010">
    <property type="entry name" value="NSP1/NUP62"/>
</dbReference>
<dbReference type="OrthoDB" id="344345at2759"/>
<dbReference type="GO" id="GO:0005543">
    <property type="term" value="F:phospholipid binding"/>
    <property type="evidence" value="ECO:0007669"/>
    <property type="project" value="TreeGrafter"/>
</dbReference>
<evidence type="ECO:0000256" key="2">
    <source>
        <dbReference type="ARBA" id="ARBA00005911"/>
    </source>
</evidence>
<evidence type="ECO:0000256" key="5">
    <source>
        <dbReference type="ARBA" id="ARBA00022927"/>
    </source>
</evidence>
<dbReference type="GO" id="GO:0044613">
    <property type="term" value="C:nuclear pore central transport channel"/>
    <property type="evidence" value="ECO:0007669"/>
    <property type="project" value="TreeGrafter"/>
</dbReference>
<dbReference type="GO" id="GO:0006405">
    <property type="term" value="P:RNA export from nucleus"/>
    <property type="evidence" value="ECO:0007669"/>
    <property type="project" value="TreeGrafter"/>
</dbReference>
<proteinExistence type="inferred from homology"/>
<evidence type="ECO:0000256" key="3">
    <source>
        <dbReference type="ARBA" id="ARBA00022448"/>
    </source>
</evidence>
<dbReference type="Gene3D" id="1.20.5.170">
    <property type="match status" value="1"/>
</dbReference>
<evidence type="ECO:0000259" key="9">
    <source>
        <dbReference type="Pfam" id="PF05064"/>
    </source>
</evidence>
<keyword evidence="11" id="KW-1185">Reference proteome</keyword>
<protein>
    <recommendedName>
        <fullName evidence="9">Nucleoporin NSP1-like C-terminal domain-containing protein</fullName>
    </recommendedName>
</protein>
<dbReference type="PANTHER" id="PTHR12084">
    <property type="entry name" value="NUCLEAR PORE GLYCOPROTEIN P62-RELATED"/>
    <property type="match status" value="1"/>
</dbReference>
<dbReference type="EMBL" id="BRXZ01000711">
    <property type="protein sequence ID" value="GMH51709.1"/>
    <property type="molecule type" value="Genomic_DNA"/>
</dbReference>
<dbReference type="GO" id="GO:0051028">
    <property type="term" value="P:mRNA transport"/>
    <property type="evidence" value="ECO:0007669"/>
    <property type="project" value="UniProtKB-KW"/>
</dbReference>
<evidence type="ECO:0000256" key="4">
    <source>
        <dbReference type="ARBA" id="ARBA00022816"/>
    </source>
</evidence>
<dbReference type="AlphaFoldDB" id="A0A9W7DPU3"/>
<keyword evidence="3" id="KW-0813">Transport</keyword>
<evidence type="ECO:0000313" key="10">
    <source>
        <dbReference type="EMBL" id="GMH51709.1"/>
    </source>
</evidence>
<dbReference type="GO" id="GO:0006606">
    <property type="term" value="P:protein import into nucleus"/>
    <property type="evidence" value="ECO:0007669"/>
    <property type="project" value="TreeGrafter"/>
</dbReference>
<dbReference type="PANTHER" id="PTHR12084:SF0">
    <property type="entry name" value="NUCLEAR PORE GLYCOPROTEIN P62"/>
    <property type="match status" value="1"/>
</dbReference>
<organism evidence="10 11">
    <name type="scientific">Triparma retinervis</name>
    <dbReference type="NCBI Taxonomy" id="2557542"/>
    <lineage>
        <taxon>Eukaryota</taxon>
        <taxon>Sar</taxon>
        <taxon>Stramenopiles</taxon>
        <taxon>Ochrophyta</taxon>
        <taxon>Bolidophyceae</taxon>
        <taxon>Parmales</taxon>
        <taxon>Triparmaceae</taxon>
        <taxon>Triparma</taxon>
    </lineage>
</organism>
<keyword evidence="8" id="KW-0539">Nucleus</keyword>
<evidence type="ECO:0000256" key="1">
    <source>
        <dbReference type="ARBA" id="ARBA00004567"/>
    </source>
</evidence>
<accession>A0A9W7DPU3</accession>
<evidence type="ECO:0000256" key="8">
    <source>
        <dbReference type="ARBA" id="ARBA00023242"/>
    </source>
</evidence>
<keyword evidence="7" id="KW-0906">Nuclear pore complex</keyword>
<comment type="subcellular location">
    <subcellularLocation>
        <location evidence="1">Nucleus</location>
        <location evidence="1">Nuclear pore complex</location>
    </subcellularLocation>
</comment>
<dbReference type="InterPro" id="IPR007758">
    <property type="entry name" value="Nucleoporin_NSP1_C"/>
</dbReference>
<dbReference type="Pfam" id="PF05064">
    <property type="entry name" value="Nsp1_C"/>
    <property type="match status" value="1"/>
</dbReference>
<comment type="similarity">
    <text evidence="2">Belongs to the nucleoporin NSP1/NUP62 family.</text>
</comment>
<feature type="non-terminal residue" evidence="10">
    <location>
        <position position="1"/>
    </location>
</feature>
<gene>
    <name evidence="10" type="ORF">TrRE_jg12998</name>
</gene>
<keyword evidence="6" id="KW-0811">Translocation</keyword>
<evidence type="ECO:0000256" key="7">
    <source>
        <dbReference type="ARBA" id="ARBA00023132"/>
    </source>
</evidence>
<reference evidence="10" key="1">
    <citation type="submission" date="2022-07" db="EMBL/GenBank/DDBJ databases">
        <title>Genome analysis of Parmales, a sister group of diatoms, reveals the evolutionary specialization of diatoms from phago-mixotrophs to photoautotrophs.</title>
        <authorList>
            <person name="Ban H."/>
            <person name="Sato S."/>
            <person name="Yoshikawa S."/>
            <person name="Kazumasa Y."/>
            <person name="Nakamura Y."/>
            <person name="Ichinomiya M."/>
            <person name="Saitoh K."/>
            <person name="Sato N."/>
            <person name="Blanc-Mathieu R."/>
            <person name="Endo H."/>
            <person name="Kuwata A."/>
            <person name="Ogata H."/>
        </authorList>
    </citation>
    <scope>NUCLEOTIDE SEQUENCE</scope>
</reference>
<comment type="caution">
    <text evidence="10">The sequence shown here is derived from an EMBL/GenBank/DDBJ whole genome shotgun (WGS) entry which is preliminary data.</text>
</comment>
<keyword evidence="5" id="KW-0653">Protein transport</keyword>